<evidence type="ECO:0000256" key="1">
    <source>
        <dbReference type="ARBA" id="ARBA00022692"/>
    </source>
</evidence>
<dbReference type="Proteomes" id="UP000004410">
    <property type="component" value="Unassembled WGS sequence"/>
</dbReference>
<evidence type="ECO:0008006" key="6">
    <source>
        <dbReference type="Google" id="ProtNLM"/>
    </source>
</evidence>
<protein>
    <recommendedName>
        <fullName evidence="6">ECF transporter S component</fullName>
    </recommendedName>
</protein>
<evidence type="ECO:0000256" key="2">
    <source>
        <dbReference type="ARBA" id="ARBA00022989"/>
    </source>
</evidence>
<evidence type="ECO:0000313" key="5">
    <source>
        <dbReference type="Proteomes" id="UP000004410"/>
    </source>
</evidence>
<evidence type="ECO:0000313" key="4">
    <source>
        <dbReference type="EMBL" id="EDN77325.1"/>
    </source>
</evidence>
<dbReference type="GO" id="GO:0016020">
    <property type="term" value="C:membrane"/>
    <property type="evidence" value="ECO:0007669"/>
    <property type="project" value="InterPro"/>
</dbReference>
<dbReference type="eggNOG" id="COG4720">
    <property type="taxonomic scope" value="Bacteria"/>
</dbReference>
<sequence length="210" mass="22689">MKRGKTMEKRKQTVVKLAQTALLAALCFVSFTFLQIKIPMPGGDATSLHIGNAFCVLGALLLGGWYGGLAGAIGMTIADVLDPIYIVGAPKTFVLKLCIGLIVGLVAHRIGKINESTDKKYVFRWSVLASVAGLGFNVIADPLVGYFYKQYILGQPQQMAEVLAKWSTATTFVNAVVSTILVAVLYNALRPVLLKSGMLQIVRKTEEVKI</sequence>
<feature type="transmembrane region" description="Helical" evidence="3">
    <location>
        <begin position="93"/>
        <end position="111"/>
    </location>
</feature>
<feature type="transmembrane region" description="Helical" evidence="3">
    <location>
        <begin position="50"/>
        <end position="81"/>
    </location>
</feature>
<proteinExistence type="predicted"/>
<gene>
    <name evidence="4" type="ORF">RUMGNA_02238</name>
</gene>
<dbReference type="InterPro" id="IPR009825">
    <property type="entry name" value="ECF_substrate-spec-like"/>
</dbReference>
<evidence type="ECO:0000256" key="3">
    <source>
        <dbReference type="SAM" id="Phobius"/>
    </source>
</evidence>
<reference evidence="4 5" key="2">
    <citation type="submission" date="2007-06" db="EMBL/GenBank/DDBJ databases">
        <title>Draft genome sequence of Ruminococcus gnavus (ATCC 29149).</title>
        <authorList>
            <person name="Sudarsanam P."/>
            <person name="Ley R."/>
            <person name="Guruge J."/>
            <person name="Turnbaugh P.J."/>
            <person name="Mahowald M."/>
            <person name="Liep D."/>
            <person name="Gordon J."/>
        </authorList>
    </citation>
    <scope>NUCLEOTIDE SEQUENCE [LARGE SCALE GENOMIC DNA]</scope>
    <source>
        <strain evidence="4 5">ATCC 29149</strain>
    </source>
</reference>
<dbReference type="Pfam" id="PF07155">
    <property type="entry name" value="ECF-ribofla_trS"/>
    <property type="match status" value="1"/>
</dbReference>
<keyword evidence="3" id="KW-0472">Membrane</keyword>
<dbReference type="Gene3D" id="1.10.1760.20">
    <property type="match status" value="1"/>
</dbReference>
<keyword evidence="2 3" id="KW-1133">Transmembrane helix</keyword>
<accession>A7B3V7</accession>
<dbReference type="AlphaFoldDB" id="A7B3V7"/>
<organism evidence="4 5">
    <name type="scientific">Mediterraneibacter gnavus (strain ATCC 29149 / DSM 114966 / JCM 6515 / VPI C7-9)</name>
    <name type="common">Ruminococcus gnavus</name>
    <dbReference type="NCBI Taxonomy" id="411470"/>
    <lineage>
        <taxon>Bacteria</taxon>
        <taxon>Bacillati</taxon>
        <taxon>Bacillota</taxon>
        <taxon>Clostridia</taxon>
        <taxon>Lachnospirales</taxon>
        <taxon>Lachnospiraceae</taxon>
        <taxon>Mediterraneibacter</taxon>
    </lineage>
</organism>
<keyword evidence="1 3" id="KW-0812">Transmembrane</keyword>
<name>A7B3V7_MEDG7</name>
<comment type="caution">
    <text evidence="4">The sequence shown here is derived from an EMBL/GenBank/DDBJ whole genome shotgun (WGS) entry which is preliminary data.</text>
</comment>
<feature type="transmembrane region" description="Helical" evidence="3">
    <location>
        <begin position="123"/>
        <end position="148"/>
    </location>
</feature>
<reference evidence="4 5" key="1">
    <citation type="submission" date="2007-04" db="EMBL/GenBank/DDBJ databases">
        <authorList>
            <person name="Fulton L."/>
            <person name="Clifton S."/>
            <person name="Fulton B."/>
            <person name="Xu J."/>
            <person name="Minx P."/>
            <person name="Pepin K.H."/>
            <person name="Johnson M."/>
            <person name="Thiruvilangam P."/>
            <person name="Bhonagiri V."/>
            <person name="Nash W.E."/>
            <person name="Mardis E.R."/>
            <person name="Wilson R.K."/>
        </authorList>
    </citation>
    <scope>NUCLEOTIDE SEQUENCE [LARGE SCALE GENOMIC DNA]</scope>
    <source>
        <strain evidence="4 5">ATCC 29149</strain>
    </source>
</reference>
<feature type="transmembrane region" description="Helical" evidence="3">
    <location>
        <begin position="169"/>
        <end position="189"/>
    </location>
</feature>
<dbReference type="EMBL" id="AAYG02000017">
    <property type="protein sequence ID" value="EDN77325.1"/>
    <property type="molecule type" value="Genomic_DNA"/>
</dbReference>
<dbReference type="PANTHER" id="PTHR37815:SF3">
    <property type="entry name" value="UPF0397 PROTEIN SPR0429"/>
    <property type="match status" value="1"/>
</dbReference>
<dbReference type="PANTHER" id="PTHR37815">
    <property type="entry name" value="UPF0397 PROTEIN BC_2624-RELATED"/>
    <property type="match status" value="1"/>
</dbReference>
<dbReference type="PaxDb" id="411470-RUMGNA_02238"/>